<evidence type="ECO:0000256" key="1">
    <source>
        <dbReference type="PROSITE-ProRule" id="PRU00110"/>
    </source>
</evidence>
<evidence type="ECO:0000259" key="2">
    <source>
        <dbReference type="PROSITE" id="PS50894"/>
    </source>
</evidence>
<feature type="domain" description="HPt" evidence="2">
    <location>
        <begin position="18"/>
        <end position="113"/>
    </location>
</feature>
<proteinExistence type="predicted"/>
<keyword evidence="1" id="KW-0597">Phosphoprotein</keyword>
<dbReference type="EMBL" id="CP002959">
    <property type="protein sequence ID" value="AFM13556.1"/>
    <property type="molecule type" value="Genomic_DNA"/>
</dbReference>
<dbReference type="KEGG" id="tpx:Turpa_2917"/>
<organism evidence="3 4">
    <name type="scientific">Turneriella parva (strain ATCC BAA-1111 / DSM 21527 / NCTC 11395 / H)</name>
    <name type="common">Leptospira parva</name>
    <dbReference type="NCBI Taxonomy" id="869212"/>
    <lineage>
        <taxon>Bacteria</taxon>
        <taxon>Pseudomonadati</taxon>
        <taxon>Spirochaetota</taxon>
        <taxon>Spirochaetia</taxon>
        <taxon>Leptospirales</taxon>
        <taxon>Leptospiraceae</taxon>
        <taxon>Turneriella</taxon>
    </lineage>
</organism>
<evidence type="ECO:0000313" key="3">
    <source>
        <dbReference type="EMBL" id="AFM13556.1"/>
    </source>
</evidence>
<gene>
    <name evidence="3" type="ordered locus">Turpa_2917</name>
</gene>
<name>I4B8E9_TURPD</name>
<accession>I4B8E9</accession>
<dbReference type="RefSeq" id="WP_014804058.1">
    <property type="nucleotide sequence ID" value="NC_018020.1"/>
</dbReference>
<dbReference type="PROSITE" id="PS50894">
    <property type="entry name" value="HPT"/>
    <property type="match status" value="1"/>
</dbReference>
<feature type="modified residue" description="Phosphohistidine" evidence="1">
    <location>
        <position position="57"/>
    </location>
</feature>
<dbReference type="InterPro" id="IPR008207">
    <property type="entry name" value="Sig_transdc_His_kin_Hpt_dom"/>
</dbReference>
<dbReference type="GO" id="GO:0000160">
    <property type="term" value="P:phosphorelay signal transduction system"/>
    <property type="evidence" value="ECO:0007669"/>
    <property type="project" value="InterPro"/>
</dbReference>
<dbReference type="STRING" id="869212.Turpa_2917"/>
<protein>
    <submittedName>
        <fullName evidence="3">Hpt domain protein</fullName>
    </submittedName>
</protein>
<reference evidence="3 4" key="1">
    <citation type="submission" date="2012-06" db="EMBL/GenBank/DDBJ databases">
        <title>The complete chromosome of genome of Turneriella parva DSM 21527.</title>
        <authorList>
            <consortium name="US DOE Joint Genome Institute (JGI-PGF)"/>
            <person name="Lucas S."/>
            <person name="Han J."/>
            <person name="Lapidus A."/>
            <person name="Bruce D."/>
            <person name="Goodwin L."/>
            <person name="Pitluck S."/>
            <person name="Peters L."/>
            <person name="Kyrpides N."/>
            <person name="Mavromatis K."/>
            <person name="Ivanova N."/>
            <person name="Mikhailova N."/>
            <person name="Chertkov O."/>
            <person name="Detter J.C."/>
            <person name="Tapia R."/>
            <person name="Han C."/>
            <person name="Land M."/>
            <person name="Hauser L."/>
            <person name="Markowitz V."/>
            <person name="Cheng J.-F."/>
            <person name="Hugenholtz P."/>
            <person name="Woyke T."/>
            <person name="Wu D."/>
            <person name="Gronow S."/>
            <person name="Wellnitz S."/>
            <person name="Brambilla E."/>
            <person name="Klenk H.-P."/>
            <person name="Eisen J.A."/>
        </authorList>
    </citation>
    <scope>NUCLEOTIDE SEQUENCE [LARGE SCALE GENOMIC DNA]</scope>
    <source>
        <strain evidence="4">ATCC BAA-1111 / DSM 21527 / NCTC 11395 / H</strain>
    </source>
</reference>
<sequence>MAAEISSDKLAELQALGGAALITKLLDKFLENSARLIADGQAAVAAGDATKVDYCVHTLKGSALSLGLNEMGELLTQLNVRTKAKNLDGAEADFVKLAAQLEEVRAYKAKHFA</sequence>
<dbReference type="Proteomes" id="UP000006048">
    <property type="component" value="Chromosome"/>
</dbReference>
<dbReference type="GO" id="GO:0004672">
    <property type="term" value="F:protein kinase activity"/>
    <property type="evidence" value="ECO:0007669"/>
    <property type="project" value="UniProtKB-ARBA"/>
</dbReference>
<dbReference type="SUPFAM" id="SSF47226">
    <property type="entry name" value="Histidine-containing phosphotransfer domain, HPT domain"/>
    <property type="match status" value="1"/>
</dbReference>
<dbReference type="InterPro" id="IPR036641">
    <property type="entry name" value="HPT_dom_sf"/>
</dbReference>
<dbReference type="AlphaFoldDB" id="I4B8E9"/>
<dbReference type="Pfam" id="PF01627">
    <property type="entry name" value="Hpt"/>
    <property type="match status" value="1"/>
</dbReference>
<evidence type="ECO:0000313" key="4">
    <source>
        <dbReference type="Proteomes" id="UP000006048"/>
    </source>
</evidence>
<dbReference type="HOGENOM" id="CLU_2132437_0_0_12"/>
<dbReference type="Gene3D" id="1.20.120.160">
    <property type="entry name" value="HPT domain"/>
    <property type="match status" value="1"/>
</dbReference>
<keyword evidence="4" id="KW-1185">Reference proteome</keyword>